<name>A0ABT3L4W2_9CYAN</name>
<dbReference type="RefSeq" id="WP_265264269.1">
    <property type="nucleotide sequence ID" value="NZ_JAIHOM010000038.1"/>
</dbReference>
<gene>
    <name evidence="1" type="ORF">K4A83_09485</name>
</gene>
<organism evidence="1 2">
    <name type="scientific">Spirulina subsalsa FACHB-351</name>
    <dbReference type="NCBI Taxonomy" id="234711"/>
    <lineage>
        <taxon>Bacteria</taxon>
        <taxon>Bacillati</taxon>
        <taxon>Cyanobacteriota</taxon>
        <taxon>Cyanophyceae</taxon>
        <taxon>Spirulinales</taxon>
        <taxon>Spirulinaceae</taxon>
        <taxon>Spirulina</taxon>
    </lineage>
</organism>
<dbReference type="EMBL" id="JAIHOM010000038">
    <property type="protein sequence ID" value="MCW6036497.1"/>
    <property type="molecule type" value="Genomic_DNA"/>
</dbReference>
<comment type="caution">
    <text evidence="1">The sequence shown here is derived from an EMBL/GenBank/DDBJ whole genome shotgun (WGS) entry which is preliminary data.</text>
</comment>
<dbReference type="Proteomes" id="UP001526426">
    <property type="component" value="Unassembled WGS sequence"/>
</dbReference>
<evidence type="ECO:0000313" key="1">
    <source>
        <dbReference type="EMBL" id="MCW6036497.1"/>
    </source>
</evidence>
<sequence>MSNFIIWEHNSTDIHNSEVFLQVKQWWESLAGQEMIFAQRLLSSSESVQDLDWSPQRFDETVTLTNTRVGGITLYWSKQEEEFEHSITLRKLEFHPGRQELYIYSQAQQQLVIRVSAPTIQYNTITLTKPNIAGAKLGANTVILFQDPTEQLELKVTLDTVAVEKLRHILS</sequence>
<keyword evidence="2" id="KW-1185">Reference proteome</keyword>
<evidence type="ECO:0000313" key="2">
    <source>
        <dbReference type="Proteomes" id="UP001526426"/>
    </source>
</evidence>
<protein>
    <submittedName>
        <fullName evidence="1">Uncharacterized protein</fullName>
    </submittedName>
</protein>
<accession>A0ABT3L4W2</accession>
<reference evidence="1 2" key="1">
    <citation type="submission" date="2021-08" db="EMBL/GenBank/DDBJ databases">
        <title>Draft genome sequence of Spirulina subsalsa with high tolerance to salinity and hype-accumulation of phycocyanin.</title>
        <authorList>
            <person name="Pei H."/>
            <person name="Jiang L."/>
        </authorList>
    </citation>
    <scope>NUCLEOTIDE SEQUENCE [LARGE SCALE GENOMIC DNA]</scope>
    <source>
        <strain evidence="1 2">FACHB-351</strain>
    </source>
</reference>
<proteinExistence type="predicted"/>